<organism evidence="1 2">
    <name type="scientific">Filimonas zeae</name>
    <dbReference type="NCBI Taxonomy" id="1737353"/>
    <lineage>
        <taxon>Bacteria</taxon>
        <taxon>Pseudomonadati</taxon>
        <taxon>Bacteroidota</taxon>
        <taxon>Chitinophagia</taxon>
        <taxon>Chitinophagales</taxon>
        <taxon>Chitinophagaceae</taxon>
        <taxon>Filimonas</taxon>
    </lineage>
</organism>
<evidence type="ECO:0000313" key="2">
    <source>
        <dbReference type="Proteomes" id="UP000627292"/>
    </source>
</evidence>
<dbReference type="EMBL" id="BMIB01000001">
    <property type="protein sequence ID" value="GGH62136.1"/>
    <property type="molecule type" value="Genomic_DNA"/>
</dbReference>
<reference evidence="1" key="1">
    <citation type="journal article" date="2014" name="Int. J. Syst. Evol. Microbiol.">
        <title>Complete genome sequence of Corynebacterium casei LMG S-19264T (=DSM 44701T), isolated from a smear-ripened cheese.</title>
        <authorList>
            <consortium name="US DOE Joint Genome Institute (JGI-PGF)"/>
            <person name="Walter F."/>
            <person name="Albersmeier A."/>
            <person name="Kalinowski J."/>
            <person name="Ruckert C."/>
        </authorList>
    </citation>
    <scope>NUCLEOTIDE SEQUENCE</scope>
    <source>
        <strain evidence="1">CGMCC 1.15290</strain>
    </source>
</reference>
<sequence length="57" mass="6583">MQEVGGDLHQELWVPAEELEVFNDHIRGVIEIAKVFKGDKFREPESRVVAEALQKHQ</sequence>
<name>A0A917MT57_9BACT</name>
<protein>
    <submittedName>
        <fullName evidence="1">Uncharacterized protein</fullName>
    </submittedName>
</protein>
<reference evidence="1" key="2">
    <citation type="submission" date="2020-09" db="EMBL/GenBank/DDBJ databases">
        <authorList>
            <person name="Sun Q."/>
            <person name="Zhou Y."/>
        </authorList>
    </citation>
    <scope>NUCLEOTIDE SEQUENCE</scope>
    <source>
        <strain evidence="1">CGMCC 1.15290</strain>
    </source>
</reference>
<comment type="caution">
    <text evidence="1">The sequence shown here is derived from an EMBL/GenBank/DDBJ whole genome shotgun (WGS) entry which is preliminary data.</text>
</comment>
<accession>A0A917MT57</accession>
<proteinExistence type="predicted"/>
<dbReference type="Proteomes" id="UP000627292">
    <property type="component" value="Unassembled WGS sequence"/>
</dbReference>
<keyword evidence="2" id="KW-1185">Reference proteome</keyword>
<gene>
    <name evidence="1" type="ORF">GCM10011379_11810</name>
</gene>
<evidence type="ECO:0000313" key="1">
    <source>
        <dbReference type="EMBL" id="GGH62136.1"/>
    </source>
</evidence>
<dbReference type="RefSeq" id="WP_188951041.1">
    <property type="nucleotide sequence ID" value="NZ_BMIB01000001.1"/>
</dbReference>
<dbReference type="AlphaFoldDB" id="A0A917MT57"/>